<name>A0A4R1NB27_9RHOB</name>
<keyword evidence="3" id="KW-0564">Palmitate</keyword>
<dbReference type="RefSeq" id="WP_132861392.1">
    <property type="nucleotide sequence ID" value="NZ_SMGR01000003.1"/>
</dbReference>
<evidence type="ECO:0008006" key="10">
    <source>
        <dbReference type="Google" id="ProtNLM"/>
    </source>
</evidence>
<sequence length="200" mass="21106">MRFLSLSVALIVFSTRAFALDPSFDCAKAGSSAEEAVCASDALAALDLELARVYGLAATSDLSSERLNELKATQRGWIKGRDECWKSSLGLEACVGNEYAFRIAELRQGYAGAREGDGPSEGPFPYVCEGMDAPLSVTFINAEPPRAVVGMQDGTRVLVAGPSGSGVRYEGIDMVLHTKGKEAAVEIDGAASQCMQDDIG</sequence>
<evidence type="ECO:0000256" key="2">
    <source>
        <dbReference type="ARBA" id="ARBA00023136"/>
    </source>
</evidence>
<evidence type="ECO:0000259" key="6">
    <source>
        <dbReference type="Pfam" id="PF07007"/>
    </source>
</evidence>
<feature type="domain" description="C-type lysozyme inhibitor" evidence="7">
    <location>
        <begin position="126"/>
        <end position="191"/>
    </location>
</feature>
<dbReference type="InterPro" id="IPR018660">
    <property type="entry name" value="MliC"/>
</dbReference>
<dbReference type="EMBL" id="SMGR01000003">
    <property type="protein sequence ID" value="TCL00626.1"/>
    <property type="molecule type" value="Genomic_DNA"/>
</dbReference>
<accession>A0A4R1NB27</accession>
<dbReference type="Gene3D" id="1.20.1270.180">
    <property type="match status" value="1"/>
</dbReference>
<proteinExistence type="predicted"/>
<keyword evidence="4" id="KW-0449">Lipoprotein</keyword>
<dbReference type="Pfam" id="PF07007">
    <property type="entry name" value="LprI"/>
    <property type="match status" value="1"/>
</dbReference>
<evidence type="ECO:0000313" key="8">
    <source>
        <dbReference type="EMBL" id="TCL00626.1"/>
    </source>
</evidence>
<protein>
    <recommendedName>
        <fullName evidence="10">Lysozyme inhibitor LprI N-terminal domain-containing protein</fullName>
    </recommendedName>
</protein>
<keyword evidence="2" id="KW-0472">Membrane</keyword>
<dbReference type="Proteomes" id="UP000295673">
    <property type="component" value="Unassembled WGS sequence"/>
</dbReference>
<dbReference type="AlphaFoldDB" id="A0A4R1NB27"/>
<evidence type="ECO:0000259" key="7">
    <source>
        <dbReference type="Pfam" id="PF09864"/>
    </source>
</evidence>
<reference evidence="8 9" key="1">
    <citation type="submission" date="2019-03" db="EMBL/GenBank/DDBJ databases">
        <title>Genomic Encyclopedia of Archaeal and Bacterial Type Strains, Phase II (KMG-II): from individual species to whole genera.</title>
        <authorList>
            <person name="Goeker M."/>
        </authorList>
    </citation>
    <scope>NUCLEOTIDE SEQUENCE [LARGE SCALE GENOMIC DNA]</scope>
    <source>
        <strain evidence="8 9">DSM 26433</strain>
    </source>
</reference>
<dbReference type="PANTHER" id="PTHR37549:SF1">
    <property type="entry name" value="LIPOPROTEIN LPRI"/>
    <property type="match status" value="1"/>
</dbReference>
<keyword evidence="9" id="KW-1185">Reference proteome</keyword>
<comment type="caution">
    <text evidence="8">The sequence shown here is derived from an EMBL/GenBank/DDBJ whole genome shotgun (WGS) entry which is preliminary data.</text>
</comment>
<evidence type="ECO:0000256" key="3">
    <source>
        <dbReference type="ARBA" id="ARBA00023139"/>
    </source>
</evidence>
<dbReference type="InterPro" id="IPR009739">
    <property type="entry name" value="LprI-like_N"/>
</dbReference>
<dbReference type="Pfam" id="PF09864">
    <property type="entry name" value="MliC"/>
    <property type="match status" value="1"/>
</dbReference>
<dbReference type="Gene3D" id="2.40.128.200">
    <property type="match status" value="1"/>
</dbReference>
<feature type="signal peptide" evidence="5">
    <location>
        <begin position="1"/>
        <end position="19"/>
    </location>
</feature>
<keyword evidence="1 5" id="KW-0732">Signal</keyword>
<feature type="domain" description="Lysozyme inhibitor LprI-like N-terminal" evidence="6">
    <location>
        <begin position="26"/>
        <end position="84"/>
    </location>
</feature>
<organism evidence="8 9">
    <name type="scientific">Shimia isoporae</name>
    <dbReference type="NCBI Taxonomy" id="647720"/>
    <lineage>
        <taxon>Bacteria</taxon>
        <taxon>Pseudomonadati</taxon>
        <taxon>Pseudomonadota</taxon>
        <taxon>Alphaproteobacteria</taxon>
        <taxon>Rhodobacterales</taxon>
        <taxon>Roseobacteraceae</taxon>
    </lineage>
</organism>
<dbReference type="OrthoDB" id="5565855at2"/>
<dbReference type="InterPro" id="IPR052755">
    <property type="entry name" value="Lysozyme_Inhibitor_LprI"/>
</dbReference>
<evidence type="ECO:0000256" key="1">
    <source>
        <dbReference type="ARBA" id="ARBA00022729"/>
    </source>
</evidence>
<feature type="chain" id="PRO_5020956494" description="Lysozyme inhibitor LprI N-terminal domain-containing protein" evidence="5">
    <location>
        <begin position="20"/>
        <end position="200"/>
    </location>
</feature>
<evidence type="ECO:0000256" key="4">
    <source>
        <dbReference type="ARBA" id="ARBA00023288"/>
    </source>
</evidence>
<dbReference type="SUPFAM" id="SSF141488">
    <property type="entry name" value="YdhA-like"/>
    <property type="match status" value="1"/>
</dbReference>
<dbReference type="GO" id="GO:0005576">
    <property type="term" value="C:extracellular region"/>
    <property type="evidence" value="ECO:0007669"/>
    <property type="project" value="TreeGrafter"/>
</dbReference>
<dbReference type="PANTHER" id="PTHR37549">
    <property type="entry name" value="LIPOPROTEIN LPRI"/>
    <property type="match status" value="1"/>
</dbReference>
<evidence type="ECO:0000313" key="9">
    <source>
        <dbReference type="Proteomes" id="UP000295673"/>
    </source>
</evidence>
<dbReference type="InterPro" id="IPR036328">
    <property type="entry name" value="MliC_sf"/>
</dbReference>
<evidence type="ECO:0000256" key="5">
    <source>
        <dbReference type="SAM" id="SignalP"/>
    </source>
</evidence>
<gene>
    <name evidence="8" type="ORF">BXY66_3273</name>
</gene>